<name>A0A8D8QV09_9HEMI</name>
<proteinExistence type="predicted"/>
<sequence>MKILYSQKILLKCSQNFLRQLKNFKAVFLKTHFSSSRPSCIKPLITIINYGNNHNKLWFVSNKIGLRCCLHSTLLRIFVCQPKDRNTVRFGSKGLTLAPIWHIFLYF</sequence>
<dbReference type="AlphaFoldDB" id="A0A8D8QV09"/>
<evidence type="ECO:0000313" key="1">
    <source>
        <dbReference type="EMBL" id="CAG6638566.1"/>
    </source>
</evidence>
<organism evidence="1">
    <name type="scientific">Cacopsylla melanoneura</name>
    <dbReference type="NCBI Taxonomy" id="428564"/>
    <lineage>
        <taxon>Eukaryota</taxon>
        <taxon>Metazoa</taxon>
        <taxon>Ecdysozoa</taxon>
        <taxon>Arthropoda</taxon>
        <taxon>Hexapoda</taxon>
        <taxon>Insecta</taxon>
        <taxon>Pterygota</taxon>
        <taxon>Neoptera</taxon>
        <taxon>Paraneoptera</taxon>
        <taxon>Hemiptera</taxon>
        <taxon>Sternorrhyncha</taxon>
        <taxon>Psylloidea</taxon>
        <taxon>Psyllidae</taxon>
        <taxon>Psyllinae</taxon>
        <taxon>Cacopsylla</taxon>
    </lineage>
</organism>
<accession>A0A8D8QV09</accession>
<dbReference type="EMBL" id="HBUF01102919">
    <property type="protein sequence ID" value="CAG6638566.1"/>
    <property type="molecule type" value="Transcribed_RNA"/>
</dbReference>
<reference evidence="1" key="1">
    <citation type="submission" date="2021-05" db="EMBL/GenBank/DDBJ databases">
        <authorList>
            <person name="Alioto T."/>
            <person name="Alioto T."/>
            <person name="Gomez Garrido J."/>
        </authorList>
    </citation>
    <scope>NUCLEOTIDE SEQUENCE</scope>
</reference>
<protein>
    <submittedName>
        <fullName evidence="1">Uncharacterized protein</fullName>
    </submittedName>
</protein>